<evidence type="ECO:0000313" key="2">
    <source>
        <dbReference type="Proteomes" id="UP001595952"/>
    </source>
</evidence>
<dbReference type="Pfam" id="PF00106">
    <property type="entry name" value="adh_short"/>
    <property type="match status" value="1"/>
</dbReference>
<accession>A0ABV9IBA4</accession>
<dbReference type="InterPro" id="IPR036291">
    <property type="entry name" value="NAD(P)-bd_dom_sf"/>
</dbReference>
<keyword evidence="2" id="KW-1185">Reference proteome</keyword>
<dbReference type="PRINTS" id="PR00081">
    <property type="entry name" value="GDHRDH"/>
</dbReference>
<gene>
    <name evidence="1" type="ORF">ACFO0D_12875</name>
</gene>
<protein>
    <submittedName>
        <fullName evidence="1">SDR family NAD(P)-dependent oxidoreductase</fullName>
    </submittedName>
</protein>
<name>A0ABV9IBA4_9DEIO</name>
<dbReference type="PANTHER" id="PTHR44147">
    <property type="entry name" value="DEHYDROGENASE/REDUCTASE SDR FAMILY MEMBER 1"/>
    <property type="match status" value="1"/>
</dbReference>
<dbReference type="RefSeq" id="WP_380062228.1">
    <property type="nucleotide sequence ID" value="NZ_JBHSEI010000009.1"/>
</dbReference>
<sequence length="280" mass="30255">MYTPLTGQVALVTGASRGLGRAAALEFAAAGAYVIVTARSTRGHSTQATLPQTSVDDTLDALRAAGGRGEAHACDHTDAAQVEQLMLALRARHGRLDVLVNNAWGGHDPVNEGARGREVWEEPPEQLRNMLLGGAYSDHLTTLLALRHFEGAVGRVLCTTWHTEEPPGWLPYEVSKAAKNRFVYVLGHKLRGRAISVIGVAPGWMRTELMETHHTPEELAGQTETPHYAARGLVALAADPDALQHSGRVLDVGELADLYGITDLDGSQPQWWRRSRKGGT</sequence>
<dbReference type="PANTHER" id="PTHR44147:SF2">
    <property type="entry name" value="DEHYDROGENASE_REDUCTASE SDR FAMILY MEMBER 1"/>
    <property type="match status" value="1"/>
</dbReference>
<dbReference type="SUPFAM" id="SSF51735">
    <property type="entry name" value="NAD(P)-binding Rossmann-fold domains"/>
    <property type="match status" value="1"/>
</dbReference>
<reference evidence="2" key="1">
    <citation type="journal article" date="2019" name="Int. J. Syst. Evol. Microbiol.">
        <title>The Global Catalogue of Microorganisms (GCM) 10K type strain sequencing project: providing services to taxonomists for standard genome sequencing and annotation.</title>
        <authorList>
            <consortium name="The Broad Institute Genomics Platform"/>
            <consortium name="The Broad Institute Genome Sequencing Center for Infectious Disease"/>
            <person name="Wu L."/>
            <person name="Ma J."/>
        </authorList>
    </citation>
    <scope>NUCLEOTIDE SEQUENCE [LARGE SCALE GENOMIC DNA]</scope>
    <source>
        <strain evidence="2">CCUG 55995</strain>
    </source>
</reference>
<evidence type="ECO:0000313" key="1">
    <source>
        <dbReference type="EMBL" id="MFC4639228.1"/>
    </source>
</evidence>
<dbReference type="InterPro" id="IPR002347">
    <property type="entry name" value="SDR_fam"/>
</dbReference>
<proteinExistence type="predicted"/>
<dbReference type="Gene3D" id="3.40.50.720">
    <property type="entry name" value="NAD(P)-binding Rossmann-like Domain"/>
    <property type="match status" value="1"/>
</dbReference>
<organism evidence="1 2">
    <name type="scientific">Deinococcus hohokamensis</name>
    <dbReference type="NCBI Taxonomy" id="309883"/>
    <lineage>
        <taxon>Bacteria</taxon>
        <taxon>Thermotogati</taxon>
        <taxon>Deinococcota</taxon>
        <taxon>Deinococci</taxon>
        <taxon>Deinococcales</taxon>
        <taxon>Deinococcaceae</taxon>
        <taxon>Deinococcus</taxon>
    </lineage>
</organism>
<comment type="caution">
    <text evidence="1">The sequence shown here is derived from an EMBL/GenBank/DDBJ whole genome shotgun (WGS) entry which is preliminary data.</text>
</comment>
<dbReference type="EMBL" id="JBHSEI010000009">
    <property type="protein sequence ID" value="MFC4639228.1"/>
    <property type="molecule type" value="Genomic_DNA"/>
</dbReference>
<dbReference type="Proteomes" id="UP001595952">
    <property type="component" value="Unassembled WGS sequence"/>
</dbReference>